<reference evidence="1" key="1">
    <citation type="journal article" date="2023" name="Mol. Phylogenet. Evol.">
        <title>Genome-scale phylogeny and comparative genomics of the fungal order Sordariales.</title>
        <authorList>
            <person name="Hensen N."/>
            <person name="Bonometti L."/>
            <person name="Westerberg I."/>
            <person name="Brannstrom I.O."/>
            <person name="Guillou S."/>
            <person name="Cros-Aarteil S."/>
            <person name="Calhoun S."/>
            <person name="Haridas S."/>
            <person name="Kuo A."/>
            <person name="Mondo S."/>
            <person name="Pangilinan J."/>
            <person name="Riley R."/>
            <person name="LaButti K."/>
            <person name="Andreopoulos B."/>
            <person name="Lipzen A."/>
            <person name="Chen C."/>
            <person name="Yan M."/>
            <person name="Daum C."/>
            <person name="Ng V."/>
            <person name="Clum A."/>
            <person name="Steindorff A."/>
            <person name="Ohm R.A."/>
            <person name="Martin F."/>
            <person name="Silar P."/>
            <person name="Natvig D.O."/>
            <person name="Lalanne C."/>
            <person name="Gautier V."/>
            <person name="Ament-Velasquez S.L."/>
            <person name="Kruys A."/>
            <person name="Hutchinson M.I."/>
            <person name="Powell A.J."/>
            <person name="Barry K."/>
            <person name="Miller A.N."/>
            <person name="Grigoriev I.V."/>
            <person name="Debuchy R."/>
            <person name="Gladieux P."/>
            <person name="Hiltunen Thoren M."/>
            <person name="Johannesson H."/>
        </authorList>
    </citation>
    <scope>NUCLEOTIDE SEQUENCE</scope>
    <source>
        <strain evidence="1">CBS 232.78</strain>
    </source>
</reference>
<protein>
    <submittedName>
        <fullName evidence="1">Uncharacterized protein</fullName>
    </submittedName>
</protein>
<dbReference type="AlphaFoldDB" id="A0AAE0KFM0"/>
<accession>A0AAE0KFM0</accession>
<reference evidence="1" key="2">
    <citation type="submission" date="2023-06" db="EMBL/GenBank/DDBJ databases">
        <authorList>
            <consortium name="Lawrence Berkeley National Laboratory"/>
            <person name="Haridas S."/>
            <person name="Hensen N."/>
            <person name="Bonometti L."/>
            <person name="Westerberg I."/>
            <person name="Brannstrom I.O."/>
            <person name="Guillou S."/>
            <person name="Cros-Aarteil S."/>
            <person name="Calhoun S."/>
            <person name="Kuo A."/>
            <person name="Mondo S."/>
            <person name="Pangilinan J."/>
            <person name="Riley R."/>
            <person name="LaButti K."/>
            <person name="Andreopoulos B."/>
            <person name="Lipzen A."/>
            <person name="Chen C."/>
            <person name="Yanf M."/>
            <person name="Daum C."/>
            <person name="Ng V."/>
            <person name="Clum A."/>
            <person name="Steindorff A."/>
            <person name="Ohm R."/>
            <person name="Martin F."/>
            <person name="Silar P."/>
            <person name="Natvig D."/>
            <person name="Lalanne C."/>
            <person name="Gautier V."/>
            <person name="Ament-velasquez S.L."/>
            <person name="Kruys A."/>
            <person name="Hutchinson M.I."/>
            <person name="Powell A.J."/>
            <person name="Barry K."/>
            <person name="Miller A.N."/>
            <person name="Grigoriev I.V."/>
            <person name="Debuchy R."/>
            <person name="Gladieux P."/>
            <person name="Thoren M.H."/>
            <person name="Johannesson H."/>
        </authorList>
    </citation>
    <scope>NUCLEOTIDE SEQUENCE</scope>
    <source>
        <strain evidence="1">CBS 232.78</strain>
    </source>
</reference>
<evidence type="ECO:0000313" key="1">
    <source>
        <dbReference type="EMBL" id="KAK3375332.1"/>
    </source>
</evidence>
<dbReference type="EMBL" id="JAULSW010000007">
    <property type="protein sequence ID" value="KAK3375332.1"/>
    <property type="molecule type" value="Genomic_DNA"/>
</dbReference>
<dbReference type="Proteomes" id="UP001285441">
    <property type="component" value="Unassembled WGS sequence"/>
</dbReference>
<name>A0AAE0KFM0_9PEZI</name>
<proteinExistence type="predicted"/>
<keyword evidence="2" id="KW-1185">Reference proteome</keyword>
<sequence>MITLVSLGCSRWVAAIRFGYLETPPVVLKPLRVDHDPRPHQVPSFHCSLERKGGCLAMPKSHPQPSSLPYLQWALNFDVQVFAMGFMPWGQLMTSRVCRQFMLAVS</sequence>
<evidence type="ECO:0000313" key="2">
    <source>
        <dbReference type="Proteomes" id="UP001285441"/>
    </source>
</evidence>
<organism evidence="1 2">
    <name type="scientific">Podospora didyma</name>
    <dbReference type="NCBI Taxonomy" id="330526"/>
    <lineage>
        <taxon>Eukaryota</taxon>
        <taxon>Fungi</taxon>
        <taxon>Dikarya</taxon>
        <taxon>Ascomycota</taxon>
        <taxon>Pezizomycotina</taxon>
        <taxon>Sordariomycetes</taxon>
        <taxon>Sordariomycetidae</taxon>
        <taxon>Sordariales</taxon>
        <taxon>Podosporaceae</taxon>
        <taxon>Podospora</taxon>
    </lineage>
</organism>
<gene>
    <name evidence="1" type="ORF">B0H63DRAFT_276405</name>
</gene>
<comment type="caution">
    <text evidence="1">The sequence shown here is derived from an EMBL/GenBank/DDBJ whole genome shotgun (WGS) entry which is preliminary data.</text>
</comment>